<evidence type="ECO:0000313" key="3">
    <source>
        <dbReference type="Proteomes" id="UP000324222"/>
    </source>
</evidence>
<reference evidence="2 3" key="1">
    <citation type="submission" date="2019-05" db="EMBL/GenBank/DDBJ databases">
        <title>Another draft genome of Portunus trituberculatus and its Hox gene families provides insights of decapod evolution.</title>
        <authorList>
            <person name="Jeong J.-H."/>
            <person name="Song I."/>
            <person name="Kim S."/>
            <person name="Choi T."/>
            <person name="Kim D."/>
            <person name="Ryu S."/>
            <person name="Kim W."/>
        </authorList>
    </citation>
    <scope>NUCLEOTIDE SEQUENCE [LARGE SCALE GENOMIC DNA]</scope>
    <source>
        <tissue evidence="2">Muscle</tissue>
    </source>
</reference>
<accession>A0A5B7FRF9</accession>
<keyword evidence="3" id="KW-1185">Reference proteome</keyword>
<protein>
    <submittedName>
        <fullName evidence="2">Uncharacterized protein</fullName>
    </submittedName>
</protein>
<proteinExistence type="predicted"/>
<gene>
    <name evidence="2" type="ORF">E2C01_043883</name>
</gene>
<feature type="region of interest" description="Disordered" evidence="1">
    <location>
        <begin position="36"/>
        <end position="55"/>
    </location>
</feature>
<dbReference type="AlphaFoldDB" id="A0A5B7FRF9"/>
<name>A0A5B7FRF9_PORTR</name>
<evidence type="ECO:0000256" key="1">
    <source>
        <dbReference type="SAM" id="MobiDB-lite"/>
    </source>
</evidence>
<comment type="caution">
    <text evidence="2">The sequence shown here is derived from an EMBL/GenBank/DDBJ whole genome shotgun (WGS) entry which is preliminary data.</text>
</comment>
<evidence type="ECO:0000313" key="2">
    <source>
        <dbReference type="EMBL" id="MPC50061.1"/>
    </source>
</evidence>
<dbReference type="Proteomes" id="UP000324222">
    <property type="component" value="Unassembled WGS sequence"/>
</dbReference>
<organism evidence="2 3">
    <name type="scientific">Portunus trituberculatus</name>
    <name type="common">Swimming crab</name>
    <name type="synonym">Neptunus trituberculatus</name>
    <dbReference type="NCBI Taxonomy" id="210409"/>
    <lineage>
        <taxon>Eukaryota</taxon>
        <taxon>Metazoa</taxon>
        <taxon>Ecdysozoa</taxon>
        <taxon>Arthropoda</taxon>
        <taxon>Crustacea</taxon>
        <taxon>Multicrustacea</taxon>
        <taxon>Malacostraca</taxon>
        <taxon>Eumalacostraca</taxon>
        <taxon>Eucarida</taxon>
        <taxon>Decapoda</taxon>
        <taxon>Pleocyemata</taxon>
        <taxon>Brachyura</taxon>
        <taxon>Eubrachyura</taxon>
        <taxon>Portunoidea</taxon>
        <taxon>Portunidae</taxon>
        <taxon>Portuninae</taxon>
        <taxon>Portunus</taxon>
    </lineage>
</organism>
<sequence length="83" mass="9331">MHRPTPATQTVFPAPDEHLLSFHRPFLPNLTQFTSQTAQRLPRSPPCDSSPHHNHPLHLYNLSGLLSIHFRPLTSPSPPPLNS</sequence>
<dbReference type="EMBL" id="VSRR010009259">
    <property type="protein sequence ID" value="MPC50061.1"/>
    <property type="molecule type" value="Genomic_DNA"/>
</dbReference>